<dbReference type="PANTHER" id="PTHR24422:SF26">
    <property type="entry name" value="CHEMOTAXIS PROTEIN METHYLTRANSFERASE"/>
    <property type="match status" value="1"/>
</dbReference>
<keyword evidence="3 5" id="KW-0808">Transferase</keyword>
<keyword evidence="2 5" id="KW-0489">Methyltransferase</keyword>
<feature type="domain" description="CheR-type methyltransferase" evidence="6">
    <location>
        <begin position="1"/>
        <end position="284"/>
    </location>
</feature>
<dbReference type="RefSeq" id="WP_075775009.1">
    <property type="nucleotide sequence ID" value="NZ_CP019437.1"/>
</dbReference>
<keyword evidence="8" id="KW-1185">Reference proteome</keyword>
<dbReference type="PROSITE" id="PS50123">
    <property type="entry name" value="CHER"/>
    <property type="match status" value="1"/>
</dbReference>
<evidence type="ECO:0000256" key="2">
    <source>
        <dbReference type="ARBA" id="ARBA00022603"/>
    </source>
</evidence>
<sequence>MVDAATSTSHARLDRFRDLVHEVSGIRLRESKNVMIESRLRKRMVALGLPTLDAYLGHLFDDGAMREELPRIIDLITTNKTDFFREPAHYRFLEERIIPECLAPAPAGRTVRFRLWSAAASTGAEAWSAAMLLARAAQADRRLDWAILGTDISHRVLQIAQNAVFPLSDLEPVPPALRDAYLMQGRKGPVRQSRIVPELRARVRFAPMNLMEIPYPIETGLDVVMLRNVLIYFDPPTQHRVLAALARHLRRGGYLIVGHSESMIVQVPSLVQMAPGVFRNEGAT</sequence>
<keyword evidence="4 5" id="KW-0949">S-adenosyl-L-methionine</keyword>
<dbReference type="Proteomes" id="UP000185622">
    <property type="component" value="Chromosome"/>
</dbReference>
<evidence type="ECO:0000256" key="4">
    <source>
        <dbReference type="ARBA" id="ARBA00022691"/>
    </source>
</evidence>
<dbReference type="InterPro" id="IPR000780">
    <property type="entry name" value="CheR_MeTrfase"/>
</dbReference>
<evidence type="ECO:0000313" key="7">
    <source>
        <dbReference type="EMBL" id="AQS48445.1"/>
    </source>
</evidence>
<comment type="catalytic activity">
    <reaction evidence="1 5">
        <text>L-glutamyl-[protein] + S-adenosyl-L-methionine = [protein]-L-glutamate 5-O-methyl ester + S-adenosyl-L-homocysteine</text>
        <dbReference type="Rhea" id="RHEA:24452"/>
        <dbReference type="Rhea" id="RHEA-COMP:10208"/>
        <dbReference type="Rhea" id="RHEA-COMP:10311"/>
        <dbReference type="ChEBI" id="CHEBI:29973"/>
        <dbReference type="ChEBI" id="CHEBI:57856"/>
        <dbReference type="ChEBI" id="CHEBI:59789"/>
        <dbReference type="ChEBI" id="CHEBI:82795"/>
        <dbReference type="EC" id="2.1.1.80"/>
    </reaction>
</comment>
<dbReference type="Gene3D" id="3.40.50.150">
    <property type="entry name" value="Vaccinia Virus protein VP39"/>
    <property type="match status" value="1"/>
</dbReference>
<dbReference type="InterPro" id="IPR036804">
    <property type="entry name" value="CheR_N_sf"/>
</dbReference>
<dbReference type="PANTHER" id="PTHR24422">
    <property type="entry name" value="CHEMOTAXIS PROTEIN METHYLTRANSFERASE"/>
    <property type="match status" value="1"/>
</dbReference>
<organism evidence="7 8">
    <name type="scientific">Thioclava nitratireducens</name>
    <dbReference type="NCBI Taxonomy" id="1915078"/>
    <lineage>
        <taxon>Bacteria</taxon>
        <taxon>Pseudomonadati</taxon>
        <taxon>Pseudomonadota</taxon>
        <taxon>Alphaproteobacteria</taxon>
        <taxon>Rhodobacterales</taxon>
        <taxon>Paracoccaceae</taxon>
        <taxon>Thioclava</taxon>
    </lineage>
</organism>
<dbReference type="InterPro" id="IPR029063">
    <property type="entry name" value="SAM-dependent_MTases_sf"/>
</dbReference>
<dbReference type="Gene3D" id="1.10.155.10">
    <property type="entry name" value="Chemotaxis receptor methyltransferase CheR, N-terminal domain"/>
    <property type="match status" value="1"/>
</dbReference>
<dbReference type="Pfam" id="PF01739">
    <property type="entry name" value="CheR"/>
    <property type="match status" value="1"/>
</dbReference>
<evidence type="ECO:0000256" key="3">
    <source>
        <dbReference type="ARBA" id="ARBA00022679"/>
    </source>
</evidence>
<accession>A0ABM6IHU0</accession>
<protein>
    <recommendedName>
        <fullName evidence="5">Chemotaxis protein methyltransferase</fullName>
        <ecNumber evidence="5">2.1.1.80</ecNumber>
    </recommendedName>
</protein>
<dbReference type="InterPro" id="IPR022642">
    <property type="entry name" value="CheR_C"/>
</dbReference>
<dbReference type="InterPro" id="IPR026024">
    <property type="entry name" value="Chemotaxis_MeTrfase_CheR"/>
</dbReference>
<comment type="function">
    <text evidence="5">Methylation of the membrane-bound methyl-accepting chemotaxis proteins (MCP) to form gamma-glutamyl methyl ester residues in MCP.</text>
</comment>
<evidence type="ECO:0000256" key="1">
    <source>
        <dbReference type="ARBA" id="ARBA00001541"/>
    </source>
</evidence>
<dbReference type="InterPro" id="IPR050903">
    <property type="entry name" value="Bact_Chemotaxis_MeTrfase"/>
</dbReference>
<dbReference type="CDD" id="cd02440">
    <property type="entry name" value="AdoMet_MTases"/>
    <property type="match status" value="1"/>
</dbReference>
<dbReference type="InterPro" id="IPR022641">
    <property type="entry name" value="CheR_N"/>
</dbReference>
<dbReference type="Pfam" id="PF03705">
    <property type="entry name" value="CheR_N"/>
    <property type="match status" value="1"/>
</dbReference>
<evidence type="ECO:0000256" key="5">
    <source>
        <dbReference type="PIRNR" id="PIRNR000410"/>
    </source>
</evidence>
<dbReference type="SUPFAM" id="SSF53335">
    <property type="entry name" value="S-adenosyl-L-methionine-dependent methyltransferases"/>
    <property type="match status" value="1"/>
</dbReference>
<dbReference type="EMBL" id="CP019437">
    <property type="protein sequence ID" value="AQS48445.1"/>
    <property type="molecule type" value="Genomic_DNA"/>
</dbReference>
<evidence type="ECO:0000313" key="8">
    <source>
        <dbReference type="Proteomes" id="UP000185622"/>
    </source>
</evidence>
<name>A0ABM6IHU0_9RHOB</name>
<dbReference type="EC" id="2.1.1.80" evidence="5"/>
<dbReference type="SMART" id="SM00138">
    <property type="entry name" value="MeTrc"/>
    <property type="match status" value="1"/>
</dbReference>
<proteinExistence type="predicted"/>
<evidence type="ECO:0000259" key="6">
    <source>
        <dbReference type="PROSITE" id="PS50123"/>
    </source>
</evidence>
<dbReference type="SUPFAM" id="SSF47757">
    <property type="entry name" value="Chemotaxis receptor methyltransferase CheR, N-terminal domain"/>
    <property type="match status" value="1"/>
</dbReference>
<dbReference type="PIRSF" id="PIRSF000410">
    <property type="entry name" value="CheR"/>
    <property type="match status" value="1"/>
</dbReference>
<gene>
    <name evidence="7" type="ORF">BMG03_12040</name>
</gene>
<dbReference type="PRINTS" id="PR00996">
    <property type="entry name" value="CHERMTFRASE"/>
</dbReference>
<reference evidence="7 8" key="1">
    <citation type="submission" date="2017-01" db="EMBL/GenBank/DDBJ databases">
        <title>The complete genome sequence of a sulfur-oxidizing marine bacterium Thioclava sp. 25B10_4T.</title>
        <authorList>
            <person name="Liu Y."/>
            <person name="Lai Q."/>
            <person name="Shao Z."/>
        </authorList>
    </citation>
    <scope>NUCLEOTIDE SEQUENCE [LARGE SCALE GENOMIC DNA]</scope>
    <source>
        <strain evidence="7 8">25B10_4</strain>
    </source>
</reference>